<comment type="caution">
    <text evidence="1">The sequence shown here is derived from an EMBL/GenBank/DDBJ whole genome shotgun (WGS) entry which is preliminary data.</text>
</comment>
<dbReference type="GO" id="GO:0005506">
    <property type="term" value="F:iron ion binding"/>
    <property type="evidence" value="ECO:0007669"/>
    <property type="project" value="InterPro"/>
</dbReference>
<dbReference type="InterPro" id="IPR010980">
    <property type="entry name" value="Cyt_c/b562"/>
</dbReference>
<dbReference type="GO" id="GO:0022900">
    <property type="term" value="P:electron transport chain"/>
    <property type="evidence" value="ECO:0007669"/>
    <property type="project" value="InterPro"/>
</dbReference>
<evidence type="ECO:0000313" key="1">
    <source>
        <dbReference type="EMBL" id="RDH86090.1"/>
    </source>
</evidence>
<accession>A0A370DNE7</accession>
<name>A0A370DNE7_9GAMM</name>
<evidence type="ECO:0008006" key="3">
    <source>
        <dbReference type="Google" id="ProtNLM"/>
    </source>
</evidence>
<dbReference type="GO" id="GO:0009055">
    <property type="term" value="F:electron transfer activity"/>
    <property type="evidence" value="ECO:0007669"/>
    <property type="project" value="InterPro"/>
</dbReference>
<proteinExistence type="predicted"/>
<evidence type="ECO:0000313" key="2">
    <source>
        <dbReference type="Proteomes" id="UP000254266"/>
    </source>
</evidence>
<sequence length="155" mass="16822">MCKLCWALLLGALLIVGAMAYKFIISGETLESSDGRQSLMLEEGERDLVLTEMRMFLDAAQKIVQAATEDDAEAIAKAARVVGRAAQEAVPGSLMKKLPLEFKKLGFDTHAKFDQLAMDAEQFGDPATSLKQLSVLMQNCVACHAGYRVDAIPAK</sequence>
<organism evidence="1 2">
    <name type="scientific">endosymbiont of Galathealinum brachiosum</name>
    <dbReference type="NCBI Taxonomy" id="2200906"/>
    <lineage>
        <taxon>Bacteria</taxon>
        <taxon>Pseudomonadati</taxon>
        <taxon>Pseudomonadota</taxon>
        <taxon>Gammaproteobacteria</taxon>
        <taxon>sulfur-oxidizing symbionts</taxon>
    </lineage>
</organism>
<dbReference type="SUPFAM" id="SSF47175">
    <property type="entry name" value="Cytochromes"/>
    <property type="match status" value="1"/>
</dbReference>
<dbReference type="GO" id="GO:0020037">
    <property type="term" value="F:heme binding"/>
    <property type="evidence" value="ECO:0007669"/>
    <property type="project" value="InterPro"/>
</dbReference>
<dbReference type="Proteomes" id="UP000254266">
    <property type="component" value="Unassembled WGS sequence"/>
</dbReference>
<reference evidence="1 2" key="1">
    <citation type="journal article" date="2018" name="ISME J.">
        <title>Endosymbiont genomes yield clues of tubeworm success.</title>
        <authorList>
            <person name="Li Y."/>
            <person name="Liles M.R."/>
            <person name="Halanych K.M."/>
        </authorList>
    </citation>
    <scope>NUCLEOTIDE SEQUENCE [LARGE SCALE GENOMIC DNA]</scope>
    <source>
        <strain evidence="1">A1464</strain>
    </source>
</reference>
<protein>
    <recommendedName>
        <fullName evidence="3">Cytochrome C</fullName>
    </recommendedName>
</protein>
<dbReference type="AlphaFoldDB" id="A0A370DNE7"/>
<dbReference type="EMBL" id="QFXC01000002">
    <property type="protein sequence ID" value="RDH86090.1"/>
    <property type="molecule type" value="Genomic_DNA"/>
</dbReference>
<gene>
    <name evidence="1" type="ORF">DIZ80_01070</name>
</gene>
<keyword evidence="2" id="KW-1185">Reference proteome</keyword>